<keyword evidence="3" id="KW-1185">Reference proteome</keyword>
<feature type="compositionally biased region" description="Low complexity" evidence="1">
    <location>
        <begin position="11"/>
        <end position="22"/>
    </location>
</feature>
<feature type="compositionally biased region" description="Low complexity" evidence="1">
    <location>
        <begin position="35"/>
        <end position="45"/>
    </location>
</feature>
<protein>
    <submittedName>
        <fullName evidence="2">Uncharacterized protein</fullName>
    </submittedName>
</protein>
<dbReference type="EMBL" id="KV722460">
    <property type="protein sequence ID" value="OCH88168.1"/>
    <property type="molecule type" value="Genomic_DNA"/>
</dbReference>
<dbReference type="Proteomes" id="UP000250043">
    <property type="component" value="Unassembled WGS sequence"/>
</dbReference>
<sequence length="118" mass="13352">MHWREMGGLGRSTRTTPRTDTLRLCGNTHYKKDSSVAGSLVSASGRGETRQSEHDSLEQHAEQRSIRTSLLFLPAPDTCTFRPPPGLPRSRVFYETMCRRTHRHCPAPSRTPHLTLLL</sequence>
<evidence type="ECO:0000313" key="3">
    <source>
        <dbReference type="Proteomes" id="UP000250043"/>
    </source>
</evidence>
<reference evidence="2 3" key="1">
    <citation type="submission" date="2016-07" db="EMBL/GenBank/DDBJ databases">
        <title>Draft genome of the white-rot fungus Obba rivulosa 3A-2.</title>
        <authorList>
            <consortium name="DOE Joint Genome Institute"/>
            <person name="Miettinen O."/>
            <person name="Riley R."/>
            <person name="Acob R."/>
            <person name="Barry K."/>
            <person name="Cullen D."/>
            <person name="De Vries R."/>
            <person name="Hainaut M."/>
            <person name="Hatakka A."/>
            <person name="Henrissat B."/>
            <person name="Hilden K."/>
            <person name="Kuo R."/>
            <person name="Labutti K."/>
            <person name="Lipzen A."/>
            <person name="Makela M.R."/>
            <person name="Sandor L."/>
            <person name="Spatafora J.W."/>
            <person name="Grigoriev I.V."/>
            <person name="Hibbett D.S."/>
        </authorList>
    </citation>
    <scope>NUCLEOTIDE SEQUENCE [LARGE SCALE GENOMIC DNA]</scope>
    <source>
        <strain evidence="2 3">3A-2</strain>
    </source>
</reference>
<evidence type="ECO:0000256" key="1">
    <source>
        <dbReference type="SAM" id="MobiDB-lite"/>
    </source>
</evidence>
<proteinExistence type="predicted"/>
<feature type="region of interest" description="Disordered" evidence="1">
    <location>
        <begin position="35"/>
        <end position="63"/>
    </location>
</feature>
<feature type="region of interest" description="Disordered" evidence="1">
    <location>
        <begin position="1"/>
        <end position="22"/>
    </location>
</feature>
<feature type="compositionally biased region" description="Basic and acidic residues" evidence="1">
    <location>
        <begin position="47"/>
        <end position="63"/>
    </location>
</feature>
<name>A0A8E2DML5_9APHY</name>
<evidence type="ECO:0000313" key="2">
    <source>
        <dbReference type="EMBL" id="OCH88168.1"/>
    </source>
</evidence>
<organism evidence="2 3">
    <name type="scientific">Obba rivulosa</name>
    <dbReference type="NCBI Taxonomy" id="1052685"/>
    <lineage>
        <taxon>Eukaryota</taxon>
        <taxon>Fungi</taxon>
        <taxon>Dikarya</taxon>
        <taxon>Basidiomycota</taxon>
        <taxon>Agaricomycotina</taxon>
        <taxon>Agaricomycetes</taxon>
        <taxon>Polyporales</taxon>
        <taxon>Gelatoporiaceae</taxon>
        <taxon>Obba</taxon>
    </lineage>
</organism>
<accession>A0A8E2DML5</accession>
<dbReference type="AlphaFoldDB" id="A0A8E2DML5"/>
<gene>
    <name evidence="2" type="ORF">OBBRIDRAFT_107916</name>
</gene>